<dbReference type="EMBL" id="UINC01001442">
    <property type="protein sequence ID" value="SUZ80814.1"/>
    <property type="molecule type" value="Genomic_DNA"/>
</dbReference>
<reference evidence="3" key="1">
    <citation type="submission" date="2018-05" db="EMBL/GenBank/DDBJ databases">
        <authorList>
            <person name="Lanie J.A."/>
            <person name="Ng W.-L."/>
            <person name="Kazmierczak K.M."/>
            <person name="Andrzejewski T.M."/>
            <person name="Davidsen T.M."/>
            <person name="Wayne K.J."/>
            <person name="Tettelin H."/>
            <person name="Glass J.I."/>
            <person name="Rusch D."/>
            <person name="Podicherti R."/>
            <person name="Tsui H.-C.T."/>
            <person name="Winkler M.E."/>
        </authorList>
    </citation>
    <scope>NUCLEOTIDE SEQUENCE</scope>
</reference>
<feature type="non-terminal residue" evidence="3">
    <location>
        <position position="1"/>
    </location>
</feature>
<name>A0A381QPD1_9ZZZZ</name>
<dbReference type="SUPFAM" id="SSF55073">
    <property type="entry name" value="Nucleotide cyclase"/>
    <property type="match status" value="1"/>
</dbReference>
<feature type="domain" description="Guanylate cyclase" evidence="2">
    <location>
        <begin position="37"/>
        <end position="146"/>
    </location>
</feature>
<sequence length="194" mass="20837">VAPETTPAREWSEARQGSGSEHPDDLPDTAHLSIVRTFCFADLTGFTRYTRENGPHAAVSLLEEFRAVSRDVAAKRGVRVSKWLGDGVMLVGTEPTPTIAWGGHMIDHFGDVAELDLRIGMATGPALLFEGDDYIGEPVNLAAKLCTVAQPGEILASCEPDDLPAWIHVRKVGEVNIRGVGAIDGILRLGVSVR</sequence>
<evidence type="ECO:0000313" key="3">
    <source>
        <dbReference type="EMBL" id="SUZ80814.1"/>
    </source>
</evidence>
<proteinExistence type="predicted"/>
<dbReference type="Pfam" id="PF00211">
    <property type="entry name" value="Guanylate_cyc"/>
    <property type="match status" value="1"/>
</dbReference>
<dbReference type="PANTHER" id="PTHR43081">
    <property type="entry name" value="ADENYLATE CYCLASE, TERMINAL-DIFFERENTIATION SPECIFIC-RELATED"/>
    <property type="match status" value="1"/>
</dbReference>
<dbReference type="InterPro" id="IPR001054">
    <property type="entry name" value="A/G_cyclase"/>
</dbReference>
<dbReference type="InterPro" id="IPR029787">
    <property type="entry name" value="Nucleotide_cyclase"/>
</dbReference>
<protein>
    <recommendedName>
        <fullName evidence="2">Guanylate cyclase domain-containing protein</fullName>
    </recommendedName>
</protein>
<dbReference type="PROSITE" id="PS50125">
    <property type="entry name" value="GUANYLATE_CYCLASE_2"/>
    <property type="match status" value="1"/>
</dbReference>
<dbReference type="InterPro" id="IPR050697">
    <property type="entry name" value="Adenylyl/Guanylyl_Cyclase_3/4"/>
</dbReference>
<feature type="region of interest" description="Disordered" evidence="1">
    <location>
        <begin position="1"/>
        <end position="27"/>
    </location>
</feature>
<dbReference type="GO" id="GO:0006171">
    <property type="term" value="P:cAMP biosynthetic process"/>
    <property type="evidence" value="ECO:0007669"/>
    <property type="project" value="TreeGrafter"/>
</dbReference>
<organism evidence="3">
    <name type="scientific">marine metagenome</name>
    <dbReference type="NCBI Taxonomy" id="408172"/>
    <lineage>
        <taxon>unclassified sequences</taxon>
        <taxon>metagenomes</taxon>
        <taxon>ecological metagenomes</taxon>
    </lineage>
</organism>
<dbReference type="Gene3D" id="3.30.70.1230">
    <property type="entry name" value="Nucleotide cyclase"/>
    <property type="match status" value="1"/>
</dbReference>
<dbReference type="CDD" id="cd07302">
    <property type="entry name" value="CHD"/>
    <property type="match status" value="1"/>
</dbReference>
<gene>
    <name evidence="3" type="ORF">METZ01_LOCUS33668</name>
</gene>
<accession>A0A381QPD1</accession>
<evidence type="ECO:0000259" key="2">
    <source>
        <dbReference type="PROSITE" id="PS50125"/>
    </source>
</evidence>
<evidence type="ECO:0000256" key="1">
    <source>
        <dbReference type="SAM" id="MobiDB-lite"/>
    </source>
</evidence>
<dbReference type="AlphaFoldDB" id="A0A381QPD1"/>
<dbReference type="GO" id="GO:0035556">
    <property type="term" value="P:intracellular signal transduction"/>
    <property type="evidence" value="ECO:0007669"/>
    <property type="project" value="InterPro"/>
</dbReference>
<dbReference type="PANTHER" id="PTHR43081:SF19">
    <property type="entry name" value="PH-SENSITIVE ADENYLATE CYCLASE RV1264"/>
    <property type="match status" value="1"/>
</dbReference>